<gene>
    <name evidence="17" type="primary">mrdA</name>
    <name evidence="17" type="ORF">GCM10022392_19670</name>
</gene>
<keyword evidence="6" id="KW-0645">Protease</keyword>
<keyword evidence="18" id="KW-1185">Reference proteome</keyword>
<dbReference type="InterPro" id="IPR036138">
    <property type="entry name" value="PBP_dimer_sf"/>
</dbReference>
<dbReference type="Gene3D" id="3.30.1390.30">
    <property type="entry name" value="Penicillin-binding protein 2a, domain 3"/>
    <property type="match status" value="1"/>
</dbReference>
<dbReference type="RefSeq" id="WP_345103459.1">
    <property type="nucleotide sequence ID" value="NZ_BAABCV010000006.1"/>
</dbReference>
<dbReference type="PANTHER" id="PTHR30627">
    <property type="entry name" value="PEPTIDOGLYCAN D,D-TRANSPEPTIDASE"/>
    <property type="match status" value="1"/>
</dbReference>
<name>A0ABP7WTK3_9SPHI</name>
<evidence type="ECO:0000256" key="7">
    <source>
        <dbReference type="ARBA" id="ARBA00022692"/>
    </source>
</evidence>
<accession>A0ABP7WTK3</accession>
<evidence type="ECO:0000256" key="9">
    <source>
        <dbReference type="ARBA" id="ARBA00022960"/>
    </source>
</evidence>
<keyword evidence="9" id="KW-0133">Cell shape</keyword>
<dbReference type="Gene3D" id="3.90.1310.10">
    <property type="entry name" value="Penicillin-binding protein 2a (Domain 2)"/>
    <property type="match status" value="1"/>
</dbReference>
<dbReference type="PANTHER" id="PTHR30627:SF2">
    <property type="entry name" value="PEPTIDOGLYCAN D,D-TRANSPEPTIDASE MRDA"/>
    <property type="match status" value="1"/>
</dbReference>
<dbReference type="SUPFAM" id="SSF56519">
    <property type="entry name" value="Penicillin binding protein dimerisation domain"/>
    <property type="match status" value="1"/>
</dbReference>
<dbReference type="Proteomes" id="UP001500841">
    <property type="component" value="Unassembled WGS sequence"/>
</dbReference>
<feature type="transmembrane region" description="Helical" evidence="14">
    <location>
        <begin position="9"/>
        <end position="28"/>
    </location>
</feature>
<evidence type="ECO:0000256" key="5">
    <source>
        <dbReference type="ARBA" id="ARBA00022645"/>
    </source>
</evidence>
<evidence type="ECO:0000259" key="16">
    <source>
        <dbReference type="Pfam" id="PF03717"/>
    </source>
</evidence>
<keyword evidence="3" id="KW-1003">Cell membrane</keyword>
<keyword evidence="13" id="KW-0961">Cell wall biogenesis/degradation</keyword>
<evidence type="ECO:0000313" key="17">
    <source>
        <dbReference type="EMBL" id="GAA4096486.1"/>
    </source>
</evidence>
<evidence type="ECO:0000313" key="18">
    <source>
        <dbReference type="Proteomes" id="UP001500841"/>
    </source>
</evidence>
<reference evidence="18" key="1">
    <citation type="journal article" date="2019" name="Int. J. Syst. Evol. Microbiol.">
        <title>The Global Catalogue of Microorganisms (GCM) 10K type strain sequencing project: providing services to taxonomists for standard genome sequencing and annotation.</title>
        <authorList>
            <consortium name="The Broad Institute Genomics Platform"/>
            <consortium name="The Broad Institute Genome Sequencing Center for Infectious Disease"/>
            <person name="Wu L."/>
            <person name="Ma J."/>
        </authorList>
    </citation>
    <scope>NUCLEOTIDE SEQUENCE [LARGE SCALE GENOMIC DNA]</scope>
    <source>
        <strain evidence="18">JCM 17085</strain>
    </source>
</reference>
<evidence type="ECO:0000256" key="12">
    <source>
        <dbReference type="ARBA" id="ARBA00023136"/>
    </source>
</evidence>
<comment type="subcellular location">
    <subcellularLocation>
        <location evidence="2">Cell membrane</location>
    </subcellularLocation>
    <subcellularLocation>
        <location evidence="1">Membrane</location>
        <topology evidence="1">Single-pass membrane protein</topology>
    </subcellularLocation>
</comment>
<evidence type="ECO:0000256" key="11">
    <source>
        <dbReference type="ARBA" id="ARBA00022989"/>
    </source>
</evidence>
<evidence type="ECO:0000259" key="15">
    <source>
        <dbReference type="Pfam" id="PF00905"/>
    </source>
</evidence>
<organism evidence="17 18">
    <name type="scientific">Mucilaginibacter panaciglaebae</name>
    <dbReference type="NCBI Taxonomy" id="502331"/>
    <lineage>
        <taxon>Bacteria</taxon>
        <taxon>Pseudomonadati</taxon>
        <taxon>Bacteroidota</taxon>
        <taxon>Sphingobacteriia</taxon>
        <taxon>Sphingobacteriales</taxon>
        <taxon>Sphingobacteriaceae</taxon>
        <taxon>Mucilaginibacter</taxon>
    </lineage>
</organism>
<evidence type="ECO:0000256" key="4">
    <source>
        <dbReference type="ARBA" id="ARBA00022519"/>
    </source>
</evidence>
<evidence type="ECO:0000256" key="13">
    <source>
        <dbReference type="ARBA" id="ARBA00023316"/>
    </source>
</evidence>
<feature type="domain" description="Penicillin-binding protein dimerisation" evidence="16">
    <location>
        <begin position="51"/>
        <end position="213"/>
    </location>
</feature>
<keyword evidence="10" id="KW-0573">Peptidoglycan synthesis</keyword>
<evidence type="ECO:0000256" key="3">
    <source>
        <dbReference type="ARBA" id="ARBA00022475"/>
    </source>
</evidence>
<dbReference type="SUPFAM" id="SSF56601">
    <property type="entry name" value="beta-lactamase/transpeptidase-like"/>
    <property type="match status" value="1"/>
</dbReference>
<dbReference type="NCBIfam" id="TIGR03423">
    <property type="entry name" value="pbp2_mrdA"/>
    <property type="match status" value="1"/>
</dbReference>
<evidence type="ECO:0000256" key="2">
    <source>
        <dbReference type="ARBA" id="ARBA00004236"/>
    </source>
</evidence>
<protein>
    <submittedName>
        <fullName evidence="17">Penicillin-binding protein 2</fullName>
    </submittedName>
</protein>
<dbReference type="InterPro" id="IPR001460">
    <property type="entry name" value="PCN-bd_Tpept"/>
</dbReference>
<comment type="caution">
    <text evidence="17">The sequence shown here is derived from an EMBL/GenBank/DDBJ whole genome shotgun (WGS) entry which is preliminary data.</text>
</comment>
<keyword evidence="8" id="KW-0378">Hydrolase</keyword>
<evidence type="ECO:0000256" key="10">
    <source>
        <dbReference type="ARBA" id="ARBA00022984"/>
    </source>
</evidence>
<keyword evidence="5" id="KW-0121">Carboxypeptidase</keyword>
<proteinExistence type="predicted"/>
<dbReference type="EMBL" id="BAABCV010000006">
    <property type="protein sequence ID" value="GAA4096486.1"/>
    <property type="molecule type" value="Genomic_DNA"/>
</dbReference>
<keyword evidence="11 14" id="KW-1133">Transmembrane helix</keyword>
<dbReference type="InterPro" id="IPR050515">
    <property type="entry name" value="Beta-lactam/transpept"/>
</dbReference>
<dbReference type="InterPro" id="IPR017790">
    <property type="entry name" value="Penicillin-binding_protein_2"/>
</dbReference>
<feature type="domain" description="Penicillin-binding protein transpeptidase" evidence="15">
    <location>
        <begin position="253"/>
        <end position="581"/>
    </location>
</feature>
<evidence type="ECO:0000256" key="6">
    <source>
        <dbReference type="ARBA" id="ARBA00022670"/>
    </source>
</evidence>
<evidence type="ECO:0000256" key="14">
    <source>
        <dbReference type="SAM" id="Phobius"/>
    </source>
</evidence>
<evidence type="ECO:0000256" key="8">
    <source>
        <dbReference type="ARBA" id="ARBA00022801"/>
    </source>
</evidence>
<dbReference type="InterPro" id="IPR012338">
    <property type="entry name" value="Beta-lactam/transpept-like"/>
</dbReference>
<evidence type="ECO:0000256" key="1">
    <source>
        <dbReference type="ARBA" id="ARBA00004167"/>
    </source>
</evidence>
<keyword evidence="4" id="KW-0997">Cell inner membrane</keyword>
<dbReference type="Gene3D" id="3.40.710.10">
    <property type="entry name" value="DD-peptidase/beta-lactamase superfamily"/>
    <property type="match status" value="1"/>
</dbReference>
<dbReference type="Pfam" id="PF03717">
    <property type="entry name" value="PBP_dimer"/>
    <property type="match status" value="1"/>
</dbReference>
<dbReference type="InterPro" id="IPR005311">
    <property type="entry name" value="PBP_dimer"/>
</dbReference>
<keyword evidence="7 14" id="KW-0812">Transmembrane</keyword>
<keyword evidence="12 14" id="KW-0472">Membrane</keyword>
<dbReference type="Pfam" id="PF00905">
    <property type="entry name" value="Transpeptidase"/>
    <property type="match status" value="1"/>
</dbReference>
<sequence length="666" mass="74030">MNQYFERRYIIGGIFITLILILLGRLFYIQIIDDRYALSASKNVIRQYIQYPARGPILDRNGKILVTNELVYDVFVTPKEIKSFDTLEFCKLLGIDRTEFNKRLAKAIKYSPNLQSPFEKQLSPQLYASFQERLSEFPGFRVGPHPIRNYPDSVAAQFLGYIGEVNDNVIAKSGGYYRLGDYIGISGVEKAYETVLRGQRGVKNMMVDSKGVQKGSYANGEYDTLAVAGEKLTSSLDIRLQKLGEKLMKNKVGSIVAIEPSSGEILAFVSSPGYDPNLLVVGHNRSTNYNRLNDNPYKPFLVRPIQANYPPGSSFKPLSALIAMQEGMITPQTTYYCPGYYTAGNRRIACFHGERHGLVTLSSAVAESCNGYFDMVFEKLINRNGPKQTDTTFTLWRNNVAKFGLGGRLGLDLPSEGTGLLPKASRYDKMYHRGGWRSSTVISLGIGQGELSATPLQLANIEATIANHGFYYKPHLIKSIGNREIIKKEYTIKNYVGIDPQYFEPVIDGMQAVVDHGTAAGSKIPGIIMCGKTGTAQNSHGEDHSVFVAFAPRENPKIAIAVVVENAGQGSSWAAPIASFIVEKYLRDSITRRPSGIDPERYMNANLLPDMSRYISQQKRRAQLDSIKKARVDSLKKAAAIQSAAYKNKKPAVSNYLSAIKRKDDE</sequence>